<dbReference type="Pfam" id="PF16538">
    <property type="entry name" value="FlgT_C"/>
    <property type="match status" value="1"/>
</dbReference>
<dbReference type="AlphaFoldDB" id="A0A948WYS0"/>
<proteinExistence type="predicted"/>
<dbReference type="Proteomes" id="UP000733611">
    <property type="component" value="Unassembled WGS sequence"/>
</dbReference>
<reference evidence="5" key="2">
    <citation type="submission" date="2021-04" db="EMBL/GenBank/DDBJ databases">
        <authorList>
            <person name="Gilroy R."/>
        </authorList>
    </citation>
    <scope>NUCLEOTIDE SEQUENCE</scope>
    <source>
        <strain evidence="5">378</strain>
    </source>
</reference>
<keyword evidence="5" id="KW-0969">Cilium</keyword>
<evidence type="ECO:0000313" key="5">
    <source>
        <dbReference type="EMBL" id="MBU3843822.1"/>
    </source>
</evidence>
<keyword evidence="5" id="KW-0282">Flagellum</keyword>
<dbReference type="Gene3D" id="3.30.1660.40">
    <property type="entry name" value="FlgT, N-terminal domain"/>
    <property type="match status" value="1"/>
</dbReference>
<reference evidence="5" key="1">
    <citation type="journal article" date="2021" name="PeerJ">
        <title>Extensive microbial diversity within the chicken gut microbiome revealed by metagenomics and culture.</title>
        <authorList>
            <person name="Gilroy R."/>
            <person name="Ravi A."/>
            <person name="Getino M."/>
            <person name="Pursley I."/>
            <person name="Horton D.L."/>
            <person name="Alikhan N.F."/>
            <person name="Baker D."/>
            <person name="Gharbi K."/>
            <person name="Hall N."/>
            <person name="Watson M."/>
            <person name="Adriaenssens E.M."/>
            <person name="Foster-Nyarko E."/>
            <person name="Jarju S."/>
            <person name="Secka A."/>
            <person name="Antonio M."/>
            <person name="Oren A."/>
            <person name="Chaudhuri R.R."/>
            <person name="La Ragione R."/>
            <person name="Hildebrand F."/>
            <person name="Pallen M.J."/>
        </authorList>
    </citation>
    <scope>NUCLEOTIDE SEQUENCE</scope>
    <source>
        <strain evidence="5">378</strain>
    </source>
</reference>
<feature type="signal peptide" evidence="1">
    <location>
        <begin position="1"/>
        <end position="24"/>
    </location>
</feature>
<evidence type="ECO:0000259" key="3">
    <source>
        <dbReference type="Pfam" id="PF16539"/>
    </source>
</evidence>
<feature type="domain" description="Flagellar assembly protein T N-terminal" evidence="4">
    <location>
        <begin position="25"/>
        <end position="108"/>
    </location>
</feature>
<evidence type="ECO:0000259" key="4">
    <source>
        <dbReference type="Pfam" id="PF16548"/>
    </source>
</evidence>
<dbReference type="InterPro" id="IPR032386">
    <property type="entry name" value="FlgT_M"/>
</dbReference>
<protein>
    <submittedName>
        <fullName evidence="5">Flagella assembly protein FlgT</fullName>
    </submittedName>
</protein>
<dbReference type="Pfam" id="PF16548">
    <property type="entry name" value="FlgT_N"/>
    <property type="match status" value="1"/>
</dbReference>
<dbReference type="InterPro" id="IPR032388">
    <property type="entry name" value="FlgT_C"/>
</dbReference>
<feature type="domain" description="Flagellar assembly protein T middle" evidence="3">
    <location>
        <begin position="118"/>
        <end position="265"/>
    </location>
</feature>
<dbReference type="Gene3D" id="3.40.50.10610">
    <property type="entry name" value="ABC-type transport auxiliary lipoprotein component"/>
    <property type="match status" value="1"/>
</dbReference>
<keyword evidence="1" id="KW-0732">Signal</keyword>
<accession>A0A948WYS0</accession>
<evidence type="ECO:0000259" key="2">
    <source>
        <dbReference type="Pfam" id="PF16538"/>
    </source>
</evidence>
<evidence type="ECO:0000256" key="1">
    <source>
        <dbReference type="SAM" id="SignalP"/>
    </source>
</evidence>
<evidence type="ECO:0000313" key="6">
    <source>
        <dbReference type="Proteomes" id="UP000733611"/>
    </source>
</evidence>
<dbReference type="InterPro" id="IPR038165">
    <property type="entry name" value="FlgT_C_sf"/>
</dbReference>
<dbReference type="EMBL" id="JAHLFE010000057">
    <property type="protein sequence ID" value="MBU3843822.1"/>
    <property type="molecule type" value="Genomic_DNA"/>
</dbReference>
<dbReference type="InterPro" id="IPR032370">
    <property type="entry name" value="FlgT_N"/>
</dbReference>
<feature type="chain" id="PRO_5038134345" evidence="1">
    <location>
        <begin position="25"/>
        <end position="392"/>
    </location>
</feature>
<dbReference type="Pfam" id="PF16539">
    <property type="entry name" value="FlgT_M"/>
    <property type="match status" value="1"/>
</dbReference>
<organism evidence="5 6">
    <name type="scientific">Candidatus Anaerobiospirillum pullicola</name>
    <dbReference type="NCBI Taxonomy" id="2838451"/>
    <lineage>
        <taxon>Bacteria</taxon>
        <taxon>Pseudomonadati</taxon>
        <taxon>Pseudomonadota</taxon>
        <taxon>Gammaproteobacteria</taxon>
        <taxon>Aeromonadales</taxon>
        <taxon>Succinivibrionaceae</taxon>
        <taxon>Anaerobiospirillum</taxon>
    </lineage>
</organism>
<name>A0A948WYS0_9GAMM</name>
<dbReference type="InterPro" id="IPR038180">
    <property type="entry name" value="FlgT_N_sf"/>
</dbReference>
<dbReference type="Gene3D" id="2.40.10.410">
    <property type="entry name" value="FlgT, C-terminal domain"/>
    <property type="match status" value="1"/>
</dbReference>
<keyword evidence="5" id="KW-0966">Cell projection</keyword>
<gene>
    <name evidence="5" type="ORF">H9847_02965</name>
</gene>
<sequence length="392" mass="43338">MRASLHLLKIAALALALCSQVASAAWYTARGTAPILDGDVAQARRAAIDDALRNAALQAGADVSIEQVLENGTLLNERMQIRARSPIRSMTVIEEQESGKAVTVMVKALIDDEAAKSDCYAGNLKKTVLPFMFRYEDPDASLTAAGMDGFDKYLTDLVYSGISQSPALTILPTDPSRLLISQSASGPDYSLQRSLDSISRRTQAQFIIVGSISSLAKSEVGKNAFTKMIYTPTRTIRFNVKIFDVYSGEMILTKDYAGDAEWDIEGPFVVRSDLFNTSEYGQRVAQLAKYAISDIVSTLRCQLPYARVVQVTPDNIRINLGSNDNLRTGMQFELIHRSDYRDRHSMPYYQHSDTDTVYKVVDVSPNAATLRPVDNRSQVINVMLDDLVRLKV</sequence>
<feature type="domain" description="Flagellar assembly protein T C-terminal" evidence="2">
    <location>
        <begin position="315"/>
        <end position="388"/>
    </location>
</feature>
<comment type="caution">
    <text evidence="5">The sequence shown here is derived from an EMBL/GenBank/DDBJ whole genome shotgun (WGS) entry which is preliminary data.</text>
</comment>